<dbReference type="InterPro" id="IPR008984">
    <property type="entry name" value="SMAD_FHA_dom_sf"/>
</dbReference>
<dbReference type="EMBL" id="CWKI01000014">
    <property type="protein sequence ID" value="CTR10613.1"/>
    <property type="molecule type" value="Genomic_DNA"/>
</dbReference>
<sequence length="403" mass="43705">MPDQASEREMASRKSAGAGRGKVVAPAGKPRERRCCAETVRKGDLQVLTDRSGIRERNSPPSTPSANPPEAQQPVQGRRRPPEPASGNRTSALVRCERVVLPQPHDLTSLAPSPASTRSKQLLPTQTALKGCQEEWATATPLLDPPLLVDARLLLPLDLTTATATATDEAGTTTDVTTTGTGTAGEAGLRRTTGRPTRRRGTQEQEGTEAGPVASETTPLAPLARRNRSPINAHSFQEGEERWSTASAAAGESTLNGVVLKYAEPPEARKPVRNWRLYVFKGKEQVELFHVHRQSAYLIGRDRVTLIGASGTHAQVADIPVDHPSTSKQHAVLQFRQVVERNEFGDTKSLTKPFIIDLDSANGTMVNDETIPASRYYELRSGDVLKFAFSTREYVLLAEAAQT</sequence>
<dbReference type="Proteomes" id="UP000199069">
    <property type="component" value="Unassembled WGS sequence"/>
</dbReference>
<name>A0A0K3CNP4_RHOTO</name>
<feature type="domain" description="FHA" evidence="2">
    <location>
        <begin position="297"/>
        <end position="371"/>
    </location>
</feature>
<dbReference type="Pfam" id="PF00498">
    <property type="entry name" value="FHA"/>
    <property type="match status" value="1"/>
</dbReference>
<dbReference type="SUPFAM" id="SSF49879">
    <property type="entry name" value="SMAD/FHA domain"/>
    <property type="match status" value="1"/>
</dbReference>
<feature type="compositionally biased region" description="Basic and acidic residues" evidence="1">
    <location>
        <begin position="1"/>
        <end position="12"/>
    </location>
</feature>
<feature type="region of interest" description="Disordered" evidence="1">
    <location>
        <begin position="1"/>
        <end position="91"/>
    </location>
</feature>
<organism evidence="3 4">
    <name type="scientific">Rhodotorula toruloides</name>
    <name type="common">Yeast</name>
    <name type="synonym">Rhodosporidium toruloides</name>
    <dbReference type="NCBI Taxonomy" id="5286"/>
    <lineage>
        <taxon>Eukaryota</taxon>
        <taxon>Fungi</taxon>
        <taxon>Dikarya</taxon>
        <taxon>Basidiomycota</taxon>
        <taxon>Pucciniomycotina</taxon>
        <taxon>Microbotryomycetes</taxon>
        <taxon>Sporidiobolales</taxon>
        <taxon>Sporidiobolaceae</taxon>
        <taxon>Rhodotorula</taxon>
    </lineage>
</organism>
<dbReference type="Gene3D" id="2.60.200.20">
    <property type="match status" value="1"/>
</dbReference>
<protein>
    <recommendedName>
        <fullName evidence="2">FHA domain-containing protein</fullName>
    </recommendedName>
</protein>
<dbReference type="AlphaFoldDB" id="A0A0K3CNP4"/>
<dbReference type="SMART" id="SM00240">
    <property type="entry name" value="FHA"/>
    <property type="match status" value="1"/>
</dbReference>
<feature type="compositionally biased region" description="Low complexity" evidence="1">
    <location>
        <begin position="168"/>
        <end position="191"/>
    </location>
</feature>
<feature type="compositionally biased region" description="Basic and acidic residues" evidence="1">
    <location>
        <begin position="29"/>
        <end position="44"/>
    </location>
</feature>
<evidence type="ECO:0000259" key="2">
    <source>
        <dbReference type="PROSITE" id="PS50006"/>
    </source>
</evidence>
<accession>A0A0K3CNP4</accession>
<reference evidence="3 4" key="1">
    <citation type="submission" date="2015-07" db="EMBL/GenBank/DDBJ databases">
        <authorList>
            <person name="Cajimat M.N.B."/>
            <person name="Milazzo M.L."/>
            <person name="Fulhorst C.F."/>
        </authorList>
    </citation>
    <scope>NUCLEOTIDE SEQUENCE [LARGE SCALE GENOMIC DNA]</scope>
    <source>
        <strain evidence="3">Single colony</strain>
    </source>
</reference>
<gene>
    <name evidence="3" type="primary">FGENESH: predicted gene_14.24</name>
    <name evidence="3" type="ORF">BN2166_0064740</name>
</gene>
<dbReference type="STRING" id="5286.A0A0K3CNP4"/>
<dbReference type="InterPro" id="IPR000253">
    <property type="entry name" value="FHA_dom"/>
</dbReference>
<feature type="region of interest" description="Disordered" evidence="1">
    <location>
        <begin position="168"/>
        <end position="228"/>
    </location>
</feature>
<dbReference type="PANTHER" id="PTHR23308">
    <property type="entry name" value="NUCLEAR INHIBITOR OF PROTEIN PHOSPHATASE-1"/>
    <property type="match status" value="1"/>
</dbReference>
<evidence type="ECO:0000256" key="1">
    <source>
        <dbReference type="SAM" id="MobiDB-lite"/>
    </source>
</evidence>
<dbReference type="InterPro" id="IPR050923">
    <property type="entry name" value="Cell_Proc_Reg/RNA_Proc"/>
</dbReference>
<evidence type="ECO:0000313" key="4">
    <source>
        <dbReference type="Proteomes" id="UP000199069"/>
    </source>
</evidence>
<evidence type="ECO:0000313" key="3">
    <source>
        <dbReference type="EMBL" id="CTR10613.1"/>
    </source>
</evidence>
<keyword evidence="4" id="KW-1185">Reference proteome</keyword>
<proteinExistence type="predicted"/>
<dbReference type="PROSITE" id="PS50006">
    <property type="entry name" value="FHA_DOMAIN"/>
    <property type="match status" value="1"/>
</dbReference>